<dbReference type="GO" id="GO:0004356">
    <property type="term" value="F:glutamine synthetase activity"/>
    <property type="evidence" value="ECO:0007669"/>
    <property type="project" value="InterPro"/>
</dbReference>
<dbReference type="GO" id="GO:0006542">
    <property type="term" value="P:glutamine biosynthetic process"/>
    <property type="evidence" value="ECO:0007669"/>
    <property type="project" value="InterPro"/>
</dbReference>
<evidence type="ECO:0000256" key="1">
    <source>
        <dbReference type="PROSITE-ProRule" id="PRU01330"/>
    </source>
</evidence>
<dbReference type="AlphaFoldDB" id="A0A0D7W656"/>
<dbReference type="STRING" id="1382798.PK35_02185"/>
<evidence type="ECO:0000259" key="4">
    <source>
        <dbReference type="PROSITE" id="PS51987"/>
    </source>
</evidence>
<dbReference type="InterPro" id="IPR014746">
    <property type="entry name" value="Gln_synth/guanido_kin_cat_dom"/>
</dbReference>
<evidence type="ECO:0000259" key="3">
    <source>
        <dbReference type="PROSITE" id="PS51986"/>
    </source>
</evidence>
<name>A0A0D7W656_9FLAO</name>
<dbReference type="PROSITE" id="PS51987">
    <property type="entry name" value="GS_CATALYTIC"/>
    <property type="match status" value="1"/>
</dbReference>
<gene>
    <name evidence="5" type="ORF">PK35_02185</name>
</gene>
<dbReference type="SMART" id="SM01230">
    <property type="entry name" value="Gln-synt_C"/>
    <property type="match status" value="1"/>
</dbReference>
<dbReference type="Proteomes" id="UP000032361">
    <property type="component" value="Unassembled WGS sequence"/>
</dbReference>
<dbReference type="Pfam" id="PF00120">
    <property type="entry name" value="Gln-synt_C"/>
    <property type="match status" value="1"/>
</dbReference>
<dbReference type="InterPro" id="IPR008147">
    <property type="entry name" value="Gln_synt_N"/>
</dbReference>
<organism evidence="5 6">
    <name type="scientific">Neotamlana nanhaiensis</name>
    <dbReference type="NCBI Taxonomy" id="1382798"/>
    <lineage>
        <taxon>Bacteria</taxon>
        <taxon>Pseudomonadati</taxon>
        <taxon>Bacteroidota</taxon>
        <taxon>Flavobacteriia</taxon>
        <taxon>Flavobacteriales</taxon>
        <taxon>Flavobacteriaceae</taxon>
        <taxon>Neotamlana</taxon>
    </lineage>
</organism>
<dbReference type="PROSITE" id="PS51986">
    <property type="entry name" value="GS_BETA_GRASP"/>
    <property type="match status" value="1"/>
</dbReference>
<dbReference type="RefSeq" id="WP_044624996.1">
    <property type="nucleotide sequence ID" value="NZ_JTDV01000001.1"/>
</dbReference>
<dbReference type="Pfam" id="PF12437">
    <property type="entry name" value="GSIII_N"/>
    <property type="match status" value="1"/>
</dbReference>
<dbReference type="PANTHER" id="PTHR42974">
    <property type="entry name" value="GLUTAMINE SYNTHETASE"/>
    <property type="match status" value="1"/>
</dbReference>
<evidence type="ECO:0000313" key="5">
    <source>
        <dbReference type="EMBL" id="KJD34610.1"/>
    </source>
</evidence>
<evidence type="ECO:0000313" key="6">
    <source>
        <dbReference type="Proteomes" id="UP000032361"/>
    </source>
</evidence>
<dbReference type="PANTHER" id="PTHR42974:SF1">
    <property type="entry name" value="TYPE-3 GLUTAMINE SYNTHETASE"/>
    <property type="match status" value="1"/>
</dbReference>
<dbReference type="OrthoDB" id="9807095at2"/>
<dbReference type="PROSITE" id="PS00181">
    <property type="entry name" value="GLNA_ATP"/>
    <property type="match status" value="1"/>
</dbReference>
<dbReference type="Gene3D" id="3.30.590.10">
    <property type="entry name" value="Glutamine synthetase/guanido kinase, catalytic domain"/>
    <property type="match status" value="1"/>
</dbReference>
<dbReference type="EMBL" id="JTDV01000001">
    <property type="protein sequence ID" value="KJD34610.1"/>
    <property type="molecule type" value="Genomic_DNA"/>
</dbReference>
<dbReference type="InterPro" id="IPR008146">
    <property type="entry name" value="Gln_synth_cat_dom"/>
</dbReference>
<evidence type="ECO:0000256" key="2">
    <source>
        <dbReference type="RuleBase" id="RU000384"/>
    </source>
</evidence>
<dbReference type="InterPro" id="IPR022147">
    <property type="entry name" value="GSIII_N"/>
</dbReference>
<accession>A0A0D7W656</accession>
<reference evidence="5 6" key="1">
    <citation type="journal article" date="2015" name="Antonie Van Leeuwenhoek">
        <title>Tamlana nanhaiensis sp. nov., isolated from surface seawater collected from the South China Sea.</title>
        <authorList>
            <person name="Liu X."/>
            <person name="Lai Q."/>
            <person name="Du Y."/>
            <person name="Li G."/>
            <person name="Sun F."/>
            <person name="Shao Z."/>
        </authorList>
    </citation>
    <scope>NUCLEOTIDE SEQUENCE [LARGE SCALE GENOMIC DNA]</scope>
    <source>
        <strain evidence="5 6">FHC16</strain>
    </source>
</reference>
<proteinExistence type="inferred from homology"/>
<keyword evidence="6" id="KW-1185">Reference proteome</keyword>
<dbReference type="InterPro" id="IPR027303">
    <property type="entry name" value="Gln_synth_gly_rich_site"/>
</dbReference>
<comment type="similarity">
    <text evidence="1 2">Belongs to the glutamine synthetase family.</text>
</comment>
<feature type="domain" description="GS beta-grasp" evidence="3">
    <location>
        <begin position="84"/>
        <end position="173"/>
    </location>
</feature>
<dbReference type="Pfam" id="PF18318">
    <property type="entry name" value="Gln-synt_C-ter"/>
    <property type="match status" value="1"/>
</dbReference>
<sequence>MSTLRFHALKKTLANKPVLFEDNSPRSELFAKNVFNENTMQKYLTQDALQGVLNAIKRGKKIERGVADQVAASMRDWALSKGVTHYSHWFQPLTGSTAEKHDAFFELTENGLGIEKFDGSSLVQQEPDASSFPSGGIRNTFEARGYTAWDPTSPAFIYGTTLCIPTIFVAYTGEALDYKTPLLKALHAVDEAATDVCKYFDKNVKKVTSSLGWEQEYFLVDKELIASRPDILLTGRTLLGHSSAKGQQLDDHYFGAIPTRAFNFMKDLEHECILLGIPVKTRHNEVAPNQFELAPIFEEANLAVDHNALVMDIMGRVAKRHNFKVLLHEKPFAGINGSGKHNNWSLSTDTGINLLSPGKTPMSNLQFLTFFINTIKAVKDYEALLRASIASASNDHRLGANEAPPAIMSVFIGEQLSKVLAELEGVTKGKLSPEEKTELKLNVVGKIPDVLLDNTDRNRTSPFAFTGNKFEFRAVGSLANCGNPMTVLNTIVAKQLKDFKVEVDKLIDKKDLKKDEAIFNVLREYIKETKGVLFEGNGYGKAWEDEAEKRGLSNNRTTPEALKAKITDKNIALFEEMGVMSKVETEARYEIEMEAYVTHIQIESIVLGDMARNQIVPTAVKYQNTLIENVQGLKSIFEKDFDKLAKEQIKLIEEISKHIEGINNNVTKMIKAREKANTNQLAQQKALVYCFEVKPFFDKIRSHCDSLELLVDNEIWPLAKYSELLFTR</sequence>
<dbReference type="InterPro" id="IPR052725">
    <property type="entry name" value="GS_Type-3"/>
</dbReference>
<dbReference type="InterPro" id="IPR040577">
    <property type="entry name" value="Gln-synt_C"/>
</dbReference>
<protein>
    <submittedName>
        <fullName evidence="5">Glutamine synthetase</fullName>
    </submittedName>
</protein>
<feature type="domain" description="GS catalytic" evidence="4">
    <location>
        <begin position="178"/>
        <end position="615"/>
    </location>
</feature>
<dbReference type="SUPFAM" id="SSF55931">
    <property type="entry name" value="Glutamine synthetase/guanido kinase"/>
    <property type="match status" value="1"/>
</dbReference>
<dbReference type="Gene3D" id="1.20.120.1560">
    <property type="match status" value="1"/>
</dbReference>
<dbReference type="PATRIC" id="fig|1382798.3.peg.441"/>
<comment type="caution">
    <text evidence="5">The sequence shown here is derived from an EMBL/GenBank/DDBJ whole genome shotgun (WGS) entry which is preliminary data.</text>
</comment>